<accession>A0A3S4ANP4</accession>
<dbReference type="AlphaFoldDB" id="A0A3S4ANP4"/>
<evidence type="ECO:0000313" key="3">
    <source>
        <dbReference type="Proteomes" id="UP000288547"/>
    </source>
</evidence>
<feature type="region of interest" description="Disordered" evidence="1">
    <location>
        <begin position="19"/>
        <end position="45"/>
    </location>
</feature>
<dbReference type="RefSeq" id="WP_128493414.1">
    <property type="nucleotide sequence ID" value="NZ_RZNB01000001.1"/>
</dbReference>
<evidence type="ECO:0000313" key="2">
    <source>
        <dbReference type="EMBL" id="RWZ52571.1"/>
    </source>
</evidence>
<dbReference type="OrthoDB" id="4943146at2"/>
<feature type="region of interest" description="Disordered" evidence="1">
    <location>
        <begin position="76"/>
        <end position="111"/>
    </location>
</feature>
<organism evidence="2 3">
    <name type="scientific">Labedella phragmitis</name>
    <dbReference type="NCBI Taxonomy" id="2498849"/>
    <lineage>
        <taxon>Bacteria</taxon>
        <taxon>Bacillati</taxon>
        <taxon>Actinomycetota</taxon>
        <taxon>Actinomycetes</taxon>
        <taxon>Micrococcales</taxon>
        <taxon>Microbacteriaceae</taxon>
        <taxon>Labedella</taxon>
    </lineage>
</organism>
<dbReference type="Proteomes" id="UP000288547">
    <property type="component" value="Unassembled WGS sequence"/>
</dbReference>
<protein>
    <submittedName>
        <fullName evidence="2">Uncharacterized protein</fullName>
    </submittedName>
</protein>
<dbReference type="EMBL" id="RZNB01000001">
    <property type="protein sequence ID" value="RWZ52571.1"/>
    <property type="molecule type" value="Genomic_DNA"/>
</dbReference>
<proteinExistence type="predicted"/>
<keyword evidence="3" id="KW-1185">Reference proteome</keyword>
<reference evidence="2 3" key="1">
    <citation type="submission" date="2018-12" db="EMBL/GenBank/DDBJ databases">
        <authorList>
            <person name="Li F."/>
        </authorList>
    </citation>
    <scope>NUCLEOTIDE SEQUENCE [LARGE SCALE GENOMIC DNA]</scope>
    <source>
        <strain evidence="2 3">11W25H-1</strain>
    </source>
</reference>
<gene>
    <name evidence="2" type="ORF">ELQ90_01025</name>
</gene>
<name>A0A3S4ANP4_9MICO</name>
<comment type="caution">
    <text evidence="2">The sequence shown here is derived from an EMBL/GenBank/DDBJ whole genome shotgun (WGS) entry which is preliminary data.</text>
</comment>
<sequence>MGTNKRYPSRVADDIAARVPQAVSRPRPVSLSDAKLDKENTRVTTAPEPIPVRAWVRYPEAPGVCGEAVEFLVEKADPIESEPPRGDARIDLLPHDLRRERPSDMPNLVAR</sequence>
<evidence type="ECO:0000256" key="1">
    <source>
        <dbReference type="SAM" id="MobiDB-lite"/>
    </source>
</evidence>
<feature type="compositionally biased region" description="Basic and acidic residues" evidence="1">
    <location>
        <begin position="76"/>
        <end position="103"/>
    </location>
</feature>